<evidence type="ECO:0000313" key="14">
    <source>
        <dbReference type="EMBL" id="AMW99851.1"/>
    </source>
</evidence>
<name>A0A143HF40_9BACL</name>
<evidence type="ECO:0000313" key="15">
    <source>
        <dbReference type="Proteomes" id="UP000076021"/>
    </source>
</evidence>
<dbReference type="InterPro" id="IPR050245">
    <property type="entry name" value="PrsA_foldase"/>
</dbReference>
<dbReference type="EC" id="5.2.1.8" evidence="11"/>
<dbReference type="GO" id="GO:0005886">
    <property type="term" value="C:plasma membrane"/>
    <property type="evidence" value="ECO:0007669"/>
    <property type="project" value="UniProtKB-SubCell"/>
</dbReference>
<evidence type="ECO:0000256" key="1">
    <source>
        <dbReference type="ARBA" id="ARBA00000971"/>
    </source>
</evidence>
<dbReference type="GO" id="GO:0003755">
    <property type="term" value="F:peptidyl-prolyl cis-trans isomerase activity"/>
    <property type="evidence" value="ECO:0007669"/>
    <property type="project" value="UniProtKB-UniRule"/>
</dbReference>
<proteinExistence type="inferred from homology"/>
<feature type="chain" id="PRO_5038390625" description="Foldase protein PrsA" evidence="12">
    <location>
        <begin position="24"/>
        <end position="291"/>
    </location>
</feature>
<dbReference type="InterPro" id="IPR023058">
    <property type="entry name" value="PPIase_PpiC_CS"/>
</dbReference>
<keyword evidence="9 11" id="KW-0413">Isomerase</keyword>
<dbReference type="PANTHER" id="PTHR47245">
    <property type="entry name" value="PEPTIDYLPROLYL ISOMERASE"/>
    <property type="match status" value="1"/>
</dbReference>
<dbReference type="InterPro" id="IPR046357">
    <property type="entry name" value="PPIase_dom_sf"/>
</dbReference>
<dbReference type="InterPro" id="IPR027304">
    <property type="entry name" value="Trigger_fact/SurA_dom_sf"/>
</dbReference>
<keyword evidence="5 11" id="KW-0732">Signal</keyword>
<evidence type="ECO:0000256" key="8">
    <source>
        <dbReference type="ARBA" id="ARBA00023139"/>
    </source>
</evidence>
<gene>
    <name evidence="11" type="primary">prsA</name>
    <name evidence="14" type="ORF">ATY39_10605</name>
</gene>
<evidence type="ECO:0000259" key="13">
    <source>
        <dbReference type="PROSITE" id="PS50198"/>
    </source>
</evidence>
<feature type="signal peptide" evidence="12">
    <location>
        <begin position="1"/>
        <end position="23"/>
    </location>
</feature>
<dbReference type="GO" id="GO:0006457">
    <property type="term" value="P:protein folding"/>
    <property type="evidence" value="ECO:0007669"/>
    <property type="project" value="UniProtKB-UniRule"/>
</dbReference>
<dbReference type="KEGG" id="rst:ATY39_10605"/>
<dbReference type="SUPFAM" id="SSF54534">
    <property type="entry name" value="FKBP-like"/>
    <property type="match status" value="1"/>
</dbReference>
<dbReference type="AlphaFoldDB" id="A0A143HF40"/>
<dbReference type="Gene3D" id="3.10.50.40">
    <property type="match status" value="1"/>
</dbReference>
<keyword evidence="4 11" id="KW-1003">Cell membrane</keyword>
<dbReference type="OrthoDB" id="14196at2"/>
<sequence>MKKTVLSLTLAASVLALSACGNAGDEKVATSKVGDVTKDQLYSEMKDSVGESALQLIVIEKVLNDKYKVSDKEVNKEYEKQKKEMGENYEQTLAAQNLNDKSFKRSIKLNLLQEAAMADGVKVSEADMKSYYDEMSKELKASHILVADEKTAKDIKAKLDKGEDFAKLAKKNSTDTGSAEAGGELGWFGPDKMVPEFTKAAYALKKGEISEPVKTSYGYHIIKLEDERDAKVKGSFEDNKAEIKKKLQLQKADQSQLLSKVSKLVKDADVKIKDKDLKDALAQFKSSAATK</sequence>
<dbReference type="HAMAP" id="MF_01145">
    <property type="entry name" value="Foldase_PrsA"/>
    <property type="match status" value="1"/>
</dbReference>
<evidence type="ECO:0000256" key="9">
    <source>
        <dbReference type="ARBA" id="ARBA00023235"/>
    </source>
</evidence>
<dbReference type="PROSITE" id="PS51257">
    <property type="entry name" value="PROKAR_LIPOPROTEIN"/>
    <property type="match status" value="1"/>
</dbReference>
<keyword evidence="8 11" id="KW-0564">Palmitate</keyword>
<dbReference type="STRING" id="241244.ATY39_10605"/>
<evidence type="ECO:0000256" key="10">
    <source>
        <dbReference type="ARBA" id="ARBA00023288"/>
    </source>
</evidence>
<organism evidence="14 15">
    <name type="scientific">Rummeliibacillus stabekisii</name>
    <dbReference type="NCBI Taxonomy" id="241244"/>
    <lineage>
        <taxon>Bacteria</taxon>
        <taxon>Bacillati</taxon>
        <taxon>Bacillota</taxon>
        <taxon>Bacilli</taxon>
        <taxon>Bacillales</taxon>
        <taxon>Caryophanaceae</taxon>
        <taxon>Rummeliibacillus</taxon>
    </lineage>
</organism>
<dbReference type="SUPFAM" id="SSF109998">
    <property type="entry name" value="Triger factor/SurA peptide-binding domain-like"/>
    <property type="match status" value="1"/>
</dbReference>
<dbReference type="PROSITE" id="PS01096">
    <property type="entry name" value="PPIC_PPIASE_1"/>
    <property type="match status" value="1"/>
</dbReference>
<evidence type="ECO:0000256" key="4">
    <source>
        <dbReference type="ARBA" id="ARBA00022475"/>
    </source>
</evidence>
<dbReference type="PANTHER" id="PTHR47245:SF1">
    <property type="entry name" value="FOLDASE PROTEIN PRSA"/>
    <property type="match status" value="1"/>
</dbReference>
<evidence type="ECO:0000256" key="6">
    <source>
        <dbReference type="ARBA" id="ARBA00023110"/>
    </source>
</evidence>
<dbReference type="InterPro" id="IPR023059">
    <property type="entry name" value="Foldase_PrsA"/>
</dbReference>
<dbReference type="Proteomes" id="UP000076021">
    <property type="component" value="Chromosome"/>
</dbReference>
<protein>
    <recommendedName>
        <fullName evidence="11">Foldase protein PrsA</fullName>
        <ecNumber evidence="11">5.2.1.8</ecNumber>
    </recommendedName>
</protein>
<dbReference type="PROSITE" id="PS50198">
    <property type="entry name" value="PPIC_PPIASE_2"/>
    <property type="match status" value="1"/>
</dbReference>
<evidence type="ECO:0000256" key="12">
    <source>
        <dbReference type="SAM" id="SignalP"/>
    </source>
</evidence>
<comment type="subcellular location">
    <subcellularLocation>
        <location evidence="2 11">Cell membrane</location>
        <topology evidence="2 11">Lipid-anchor</topology>
    </subcellularLocation>
</comment>
<dbReference type="RefSeq" id="WP_066789591.1">
    <property type="nucleotide sequence ID" value="NZ_CP014806.1"/>
</dbReference>
<keyword evidence="10 11" id="KW-0449">Lipoprotein</keyword>
<accession>A0A143HF40</accession>
<evidence type="ECO:0000256" key="11">
    <source>
        <dbReference type="HAMAP-Rule" id="MF_01145"/>
    </source>
</evidence>
<dbReference type="Pfam" id="PF00639">
    <property type="entry name" value="Rotamase"/>
    <property type="match status" value="1"/>
</dbReference>
<dbReference type="InterPro" id="IPR000297">
    <property type="entry name" value="PPIase_PpiC"/>
</dbReference>
<reference evidence="15" key="2">
    <citation type="submission" date="2016-03" db="EMBL/GenBank/DDBJ databases">
        <authorList>
            <person name="Ploux O."/>
        </authorList>
    </citation>
    <scope>NUCLEOTIDE SEQUENCE [LARGE SCALE GENOMIC DNA]</scope>
    <source>
        <strain evidence="15">PP9</strain>
    </source>
</reference>
<comment type="function">
    <text evidence="11">Plays a major role in protein secretion by helping the post-translocational extracellular folding of several secreted proteins.</text>
</comment>
<keyword evidence="6 11" id="KW-0697">Rotamase</keyword>
<comment type="catalytic activity">
    <reaction evidence="1 11">
        <text>[protein]-peptidylproline (omega=180) = [protein]-peptidylproline (omega=0)</text>
        <dbReference type="Rhea" id="RHEA:16237"/>
        <dbReference type="Rhea" id="RHEA-COMP:10747"/>
        <dbReference type="Rhea" id="RHEA-COMP:10748"/>
        <dbReference type="ChEBI" id="CHEBI:83833"/>
        <dbReference type="ChEBI" id="CHEBI:83834"/>
        <dbReference type="EC" id="5.2.1.8"/>
    </reaction>
</comment>
<comment type="similarity">
    <text evidence="3 11">Belongs to the PrsA family.</text>
</comment>
<evidence type="ECO:0000256" key="5">
    <source>
        <dbReference type="ARBA" id="ARBA00022729"/>
    </source>
</evidence>
<dbReference type="EMBL" id="CP014806">
    <property type="protein sequence ID" value="AMW99851.1"/>
    <property type="molecule type" value="Genomic_DNA"/>
</dbReference>
<evidence type="ECO:0000256" key="2">
    <source>
        <dbReference type="ARBA" id="ARBA00004193"/>
    </source>
</evidence>
<evidence type="ECO:0000256" key="3">
    <source>
        <dbReference type="ARBA" id="ARBA00006071"/>
    </source>
</evidence>
<feature type="domain" description="PpiC" evidence="13">
    <location>
        <begin position="136"/>
        <end position="226"/>
    </location>
</feature>
<keyword evidence="15" id="KW-1185">Reference proteome</keyword>
<reference evidence="14 15" key="1">
    <citation type="journal article" date="2016" name="Genome Announc.">
        <title>Whole-Genome Sequence of Rummeliibacillus stabekisii Strain PP9 Isolated from Antarctic Soil.</title>
        <authorList>
            <person name="da Mota F.F."/>
            <person name="Vollu R.E."/>
            <person name="Jurelevicius D."/>
            <person name="Seldin L."/>
        </authorList>
    </citation>
    <scope>NUCLEOTIDE SEQUENCE [LARGE SCALE GENOMIC DNA]</scope>
    <source>
        <strain evidence="14 15">PP9</strain>
    </source>
</reference>
<keyword evidence="7 11" id="KW-0472">Membrane</keyword>
<evidence type="ECO:0000256" key="7">
    <source>
        <dbReference type="ARBA" id="ARBA00023136"/>
    </source>
</evidence>